<dbReference type="AlphaFoldDB" id="A0ABD1ZYB6"/>
<evidence type="ECO:0000313" key="1">
    <source>
        <dbReference type="EMBL" id="KAL2712460.1"/>
    </source>
</evidence>
<dbReference type="Proteomes" id="UP001607302">
    <property type="component" value="Unassembled WGS sequence"/>
</dbReference>
<name>A0ABD1ZYB6_VESSQ</name>
<accession>A0ABD1ZYB6</accession>
<dbReference type="EMBL" id="JAUDFV010000166">
    <property type="protein sequence ID" value="KAL2712460.1"/>
    <property type="molecule type" value="Genomic_DNA"/>
</dbReference>
<gene>
    <name evidence="1" type="ORF">V1478_017983</name>
</gene>
<organism evidence="1 2">
    <name type="scientific">Vespula squamosa</name>
    <name type="common">Southern yellow jacket</name>
    <name type="synonym">Wasp</name>
    <dbReference type="NCBI Taxonomy" id="30214"/>
    <lineage>
        <taxon>Eukaryota</taxon>
        <taxon>Metazoa</taxon>
        <taxon>Ecdysozoa</taxon>
        <taxon>Arthropoda</taxon>
        <taxon>Hexapoda</taxon>
        <taxon>Insecta</taxon>
        <taxon>Pterygota</taxon>
        <taxon>Neoptera</taxon>
        <taxon>Endopterygota</taxon>
        <taxon>Hymenoptera</taxon>
        <taxon>Apocrita</taxon>
        <taxon>Aculeata</taxon>
        <taxon>Vespoidea</taxon>
        <taxon>Vespidae</taxon>
        <taxon>Vespinae</taxon>
        <taxon>Vespula</taxon>
    </lineage>
</organism>
<feature type="non-terminal residue" evidence="1">
    <location>
        <position position="97"/>
    </location>
</feature>
<comment type="caution">
    <text evidence="1">The sequence shown here is derived from an EMBL/GenBank/DDBJ whole genome shotgun (WGS) entry which is preliminary data.</text>
</comment>
<feature type="non-terminal residue" evidence="1">
    <location>
        <position position="1"/>
    </location>
</feature>
<protein>
    <submittedName>
        <fullName evidence="1">Uncharacterized protein</fullName>
    </submittedName>
</protein>
<reference evidence="1 2" key="1">
    <citation type="journal article" date="2024" name="Ann. Entomol. Soc. Am.">
        <title>Genomic analyses of the southern and eastern yellowjacket wasps (Hymenoptera: Vespidae) reveal evolutionary signatures of social life.</title>
        <authorList>
            <person name="Catto M.A."/>
            <person name="Caine P.B."/>
            <person name="Orr S.E."/>
            <person name="Hunt B.G."/>
            <person name="Goodisman M.A.D."/>
        </authorList>
    </citation>
    <scope>NUCLEOTIDE SEQUENCE [LARGE SCALE GENOMIC DNA]</scope>
    <source>
        <strain evidence="1">233</strain>
        <tissue evidence="1">Head and thorax</tissue>
    </source>
</reference>
<sequence>PPGVIRARTDGRTLIGLGRSPWGTPAHQLSHSRRRRSGFFSSLPRLSLHFDVDDDDDDYDDDDDDDYDDDENKDELVMHRYGRVCNMWFETRTALFK</sequence>
<proteinExistence type="predicted"/>
<evidence type="ECO:0000313" key="2">
    <source>
        <dbReference type="Proteomes" id="UP001607302"/>
    </source>
</evidence>
<keyword evidence="2" id="KW-1185">Reference proteome</keyword>